<keyword evidence="2" id="KW-1185">Reference proteome</keyword>
<dbReference type="Proteomes" id="UP000546464">
    <property type="component" value="Unassembled WGS sequence"/>
</dbReference>
<gene>
    <name evidence="1" type="ORF">H5P28_02125</name>
</gene>
<evidence type="ECO:0000313" key="2">
    <source>
        <dbReference type="Proteomes" id="UP000546464"/>
    </source>
</evidence>
<dbReference type="Gene3D" id="3.90.1690.10">
    <property type="entry name" value="phage-related protein like domain"/>
    <property type="match status" value="1"/>
</dbReference>
<organism evidence="1 2">
    <name type="scientific">Ruficoccus amylovorans</name>
    <dbReference type="NCBI Taxonomy" id="1804625"/>
    <lineage>
        <taxon>Bacteria</taxon>
        <taxon>Pseudomonadati</taxon>
        <taxon>Verrucomicrobiota</taxon>
        <taxon>Opitutia</taxon>
        <taxon>Puniceicoccales</taxon>
        <taxon>Cerasicoccaceae</taxon>
        <taxon>Ruficoccus</taxon>
    </lineage>
</organism>
<dbReference type="InterPro" id="IPR053738">
    <property type="entry name" value="Lambda_capsid_assembly"/>
</dbReference>
<reference evidence="1 2" key="1">
    <citation type="submission" date="2020-07" db="EMBL/GenBank/DDBJ databases">
        <authorList>
            <person name="Feng X."/>
        </authorList>
    </citation>
    <scope>NUCLEOTIDE SEQUENCE [LARGE SCALE GENOMIC DNA]</scope>
    <source>
        <strain evidence="1 2">JCM31066</strain>
    </source>
</reference>
<protein>
    <recommendedName>
        <fullName evidence="3">Phage major capsid protein E</fullName>
    </recommendedName>
</protein>
<name>A0A842HAC7_9BACT</name>
<evidence type="ECO:0008006" key="3">
    <source>
        <dbReference type="Google" id="ProtNLM"/>
    </source>
</evidence>
<evidence type="ECO:0000313" key="1">
    <source>
        <dbReference type="EMBL" id="MBC2593048.1"/>
    </source>
</evidence>
<dbReference type="EMBL" id="JACHVB010000012">
    <property type="protein sequence ID" value="MBC2593048.1"/>
    <property type="molecule type" value="Genomic_DNA"/>
</dbReference>
<dbReference type="AlphaFoldDB" id="A0A842HAC7"/>
<proteinExistence type="predicted"/>
<sequence length="313" mass="34356">MNTEKTESSNAGEITAANESRFNAAHYSEPLTAFTVGWKDPENLDELLDFVAPRVNVGRRFEFKRATNAEAFFSETDDVRAIGSAFKRVEYSGDSVSAKTLNKGLTMRIDHDEVYGDDWQERYTQILLQRLLRNELRRAISALDTAATATNHTWDNASAPDADIRAALIDATDESGVRPNRLLFGESAWDLRAAAYEAQDNAGAFSSLALDPQSLSRKLFVEGVRIAGARYQGVSGDKTGLVANAVYAFFEQNAVTKDEPSNLKRFVTPVDGGGNFRVYVEESAKYTDLTVEHYSTVIATSALGVRKLAVSAS</sequence>
<comment type="caution">
    <text evidence="1">The sequence shown here is derived from an EMBL/GenBank/DDBJ whole genome shotgun (WGS) entry which is preliminary data.</text>
</comment>
<dbReference type="RefSeq" id="WP_185674047.1">
    <property type="nucleotide sequence ID" value="NZ_JACHVB010000012.1"/>
</dbReference>
<accession>A0A842HAC7</accession>